<dbReference type="InterPro" id="IPR024775">
    <property type="entry name" value="DinB-like"/>
</dbReference>
<dbReference type="RefSeq" id="WP_353542164.1">
    <property type="nucleotide sequence ID" value="NZ_BAABRN010000019.1"/>
</dbReference>
<sequence>MSRPAADPYDPTPLQFMGATPDEVRSRLQHELEKFEAHLRSRQQDWTQVQVGREWSPAQEAEHVMLINQSIMPLFRLLTSDKELRPTPQVRGTLKDGKRQAPPMSMPSEQGLAWPDLDTRWAEHRQQLMAAAEGVRATPERTYWHPFYGELDALDWLRMVTGHLRGHRQLLEKSAAS</sequence>
<proteinExistence type="predicted"/>
<dbReference type="SUPFAM" id="SSF109854">
    <property type="entry name" value="DinB/YfiT-like putative metalloenzymes"/>
    <property type="match status" value="1"/>
</dbReference>
<evidence type="ECO:0000256" key="1">
    <source>
        <dbReference type="SAM" id="MobiDB-lite"/>
    </source>
</evidence>
<feature type="region of interest" description="Disordered" evidence="1">
    <location>
        <begin position="87"/>
        <end position="112"/>
    </location>
</feature>
<evidence type="ECO:0000259" key="2">
    <source>
        <dbReference type="Pfam" id="PF12867"/>
    </source>
</evidence>
<protein>
    <recommendedName>
        <fullName evidence="2">DinB-like domain-containing protein</fullName>
    </recommendedName>
</protein>
<organism evidence="3 4">
    <name type="scientific">Deinococcus xinjiangensis</name>
    <dbReference type="NCBI Taxonomy" id="457454"/>
    <lineage>
        <taxon>Bacteria</taxon>
        <taxon>Thermotogati</taxon>
        <taxon>Deinococcota</taxon>
        <taxon>Deinococci</taxon>
        <taxon>Deinococcales</taxon>
        <taxon>Deinococcaceae</taxon>
        <taxon>Deinococcus</taxon>
    </lineage>
</organism>
<feature type="domain" description="DinB-like" evidence="2">
    <location>
        <begin position="30"/>
        <end position="170"/>
    </location>
</feature>
<dbReference type="InterPro" id="IPR034660">
    <property type="entry name" value="DinB/YfiT-like"/>
</dbReference>
<dbReference type="Gene3D" id="1.20.120.450">
    <property type="entry name" value="dinb family like domain"/>
    <property type="match status" value="1"/>
</dbReference>
<reference evidence="3 4" key="1">
    <citation type="submission" date="2024-02" db="EMBL/GenBank/DDBJ databases">
        <title>Deinococcus xinjiangensis NBRC 107630.</title>
        <authorList>
            <person name="Ichikawa N."/>
            <person name="Katano-Makiyama Y."/>
            <person name="Hidaka K."/>
        </authorList>
    </citation>
    <scope>NUCLEOTIDE SEQUENCE [LARGE SCALE GENOMIC DNA]</scope>
    <source>
        <strain evidence="3 4">NBRC 107630</strain>
    </source>
</reference>
<keyword evidence="4" id="KW-1185">Reference proteome</keyword>
<accession>A0ABP9VC29</accession>
<name>A0ABP9VC29_9DEIO</name>
<evidence type="ECO:0000313" key="4">
    <source>
        <dbReference type="Proteomes" id="UP001458946"/>
    </source>
</evidence>
<dbReference type="Pfam" id="PF12867">
    <property type="entry name" value="DinB_2"/>
    <property type="match status" value="1"/>
</dbReference>
<dbReference type="EMBL" id="BAABRN010000019">
    <property type="protein sequence ID" value="GAA5502191.1"/>
    <property type="molecule type" value="Genomic_DNA"/>
</dbReference>
<dbReference type="Proteomes" id="UP001458946">
    <property type="component" value="Unassembled WGS sequence"/>
</dbReference>
<comment type="caution">
    <text evidence="3">The sequence shown here is derived from an EMBL/GenBank/DDBJ whole genome shotgun (WGS) entry which is preliminary data.</text>
</comment>
<evidence type="ECO:0000313" key="3">
    <source>
        <dbReference type="EMBL" id="GAA5502191.1"/>
    </source>
</evidence>
<gene>
    <name evidence="3" type="ORF">Dxin01_01930</name>
</gene>